<dbReference type="GO" id="GO:0015562">
    <property type="term" value="F:efflux transmembrane transporter activity"/>
    <property type="evidence" value="ECO:0007669"/>
    <property type="project" value="InterPro"/>
</dbReference>
<keyword evidence="5" id="KW-0812">Transmembrane</keyword>
<comment type="caution">
    <text evidence="9">The sequence shown here is derived from an EMBL/GenBank/DDBJ whole genome shotgun (WGS) entry which is preliminary data.</text>
</comment>
<dbReference type="GO" id="GO:0009279">
    <property type="term" value="C:cell outer membrane"/>
    <property type="evidence" value="ECO:0007669"/>
    <property type="project" value="UniProtKB-SubCell"/>
</dbReference>
<accession>A0A4R5W2B8</accession>
<dbReference type="InterPro" id="IPR003423">
    <property type="entry name" value="OMP_efflux"/>
</dbReference>
<evidence type="ECO:0000256" key="1">
    <source>
        <dbReference type="ARBA" id="ARBA00004442"/>
    </source>
</evidence>
<dbReference type="Gene3D" id="1.20.1600.10">
    <property type="entry name" value="Outer membrane efflux proteins (OEP)"/>
    <property type="match status" value="1"/>
</dbReference>
<evidence type="ECO:0000313" key="10">
    <source>
        <dbReference type="Proteomes" id="UP000294829"/>
    </source>
</evidence>
<evidence type="ECO:0000256" key="7">
    <source>
        <dbReference type="ARBA" id="ARBA00023237"/>
    </source>
</evidence>
<keyword evidence="7" id="KW-0998">Cell outer membrane</keyword>
<evidence type="ECO:0000313" key="9">
    <source>
        <dbReference type="EMBL" id="TDK66414.1"/>
    </source>
</evidence>
<keyword evidence="3" id="KW-0813">Transport</keyword>
<dbReference type="RefSeq" id="WP_133327272.1">
    <property type="nucleotide sequence ID" value="NZ_SMYL01000003.1"/>
</dbReference>
<comment type="similarity">
    <text evidence="2">Belongs to the outer membrane factor (OMF) (TC 1.B.17) family.</text>
</comment>
<dbReference type="SUPFAM" id="SSF56954">
    <property type="entry name" value="Outer membrane efflux proteins (OEP)"/>
    <property type="match status" value="1"/>
</dbReference>
<evidence type="ECO:0000256" key="6">
    <source>
        <dbReference type="ARBA" id="ARBA00023136"/>
    </source>
</evidence>
<dbReference type="GO" id="GO:0015288">
    <property type="term" value="F:porin activity"/>
    <property type="evidence" value="ECO:0007669"/>
    <property type="project" value="TreeGrafter"/>
</dbReference>
<gene>
    <name evidence="9" type="ORF">E2I14_08035</name>
</gene>
<evidence type="ECO:0000256" key="4">
    <source>
        <dbReference type="ARBA" id="ARBA00022452"/>
    </source>
</evidence>
<name>A0A4R5W2B8_9BURK</name>
<reference evidence="9 10" key="1">
    <citation type="submission" date="2019-03" db="EMBL/GenBank/DDBJ databases">
        <title>Sapientia aquatica gen. nov., sp. nov., isolated from a crater lake.</title>
        <authorList>
            <person name="Felfoldi T."/>
            <person name="Szabo A."/>
            <person name="Toth E."/>
            <person name="Schumann P."/>
            <person name="Keki Z."/>
            <person name="Marialigeti K."/>
            <person name="Mathe I."/>
        </authorList>
    </citation>
    <scope>NUCLEOTIDE SEQUENCE [LARGE SCALE GENOMIC DNA]</scope>
    <source>
        <strain evidence="9 10">SA-152</strain>
    </source>
</reference>
<evidence type="ECO:0000256" key="2">
    <source>
        <dbReference type="ARBA" id="ARBA00007613"/>
    </source>
</evidence>
<evidence type="ECO:0000256" key="5">
    <source>
        <dbReference type="ARBA" id="ARBA00022692"/>
    </source>
</evidence>
<dbReference type="GO" id="GO:1990281">
    <property type="term" value="C:efflux pump complex"/>
    <property type="evidence" value="ECO:0007669"/>
    <property type="project" value="TreeGrafter"/>
</dbReference>
<keyword evidence="4" id="KW-1134">Transmembrane beta strand</keyword>
<dbReference type="Proteomes" id="UP000294829">
    <property type="component" value="Unassembled WGS sequence"/>
</dbReference>
<dbReference type="EMBL" id="SMYL01000003">
    <property type="protein sequence ID" value="TDK66414.1"/>
    <property type="molecule type" value="Genomic_DNA"/>
</dbReference>
<dbReference type="PANTHER" id="PTHR30026:SF20">
    <property type="entry name" value="OUTER MEMBRANE PROTEIN TOLC"/>
    <property type="match status" value="1"/>
</dbReference>
<feature type="signal peptide" evidence="8">
    <location>
        <begin position="1"/>
        <end position="22"/>
    </location>
</feature>
<feature type="chain" id="PRO_5020744096" evidence="8">
    <location>
        <begin position="23"/>
        <end position="461"/>
    </location>
</feature>
<protein>
    <submittedName>
        <fullName evidence="9">Transporter</fullName>
    </submittedName>
</protein>
<evidence type="ECO:0000256" key="3">
    <source>
        <dbReference type="ARBA" id="ARBA00022448"/>
    </source>
</evidence>
<dbReference type="AlphaFoldDB" id="A0A4R5W2B8"/>
<dbReference type="Pfam" id="PF02321">
    <property type="entry name" value="OEP"/>
    <property type="match status" value="2"/>
</dbReference>
<evidence type="ECO:0000256" key="8">
    <source>
        <dbReference type="SAM" id="SignalP"/>
    </source>
</evidence>
<sequence>MKLLTSVIPALAFVLIAPFSFATDLVQAWQAAQLHDPEFAAAQASYEATMTHRDQSRGMWLPTVKLTAGVGVQDSATKTSGAQFSAPGFTQTNGVAFDTSINNGKAEQYALVARQPVLNRALLSQTRQLDLSADMAEIAWKEAKQQLALRVAERYFDLTIANETLRLLKQQQVAVELAFNQTKDSFKLGSIPVTDTFEAQARVETIKAQIMAAEMDVQIKQSTFADLTGISSQDLALIVLPNNTNSIALPSIEKSLDETTQNNPALLIQETKLSSAKEEAEKHRLYATPTIDVVAQTGYDKVHGNGDFGPAENSANNRMIGIQLTIPLFTGGIRSSKYTESVHLIDKAKSEGELLRQQLLLQTRAAWLGITVGESRVAALIQAYKASMARLDATRLGHSEGDRTTLELLNAENDATSSELAVVQAQIAVAMNRLKLAQLNGSLDDSTLQVMNRVLTQQVTK</sequence>
<comment type="subcellular location">
    <subcellularLocation>
        <location evidence="1">Cell outer membrane</location>
    </subcellularLocation>
</comment>
<proteinExistence type="inferred from homology"/>
<dbReference type="PANTHER" id="PTHR30026">
    <property type="entry name" value="OUTER MEMBRANE PROTEIN TOLC"/>
    <property type="match status" value="1"/>
</dbReference>
<keyword evidence="10" id="KW-1185">Reference proteome</keyword>
<organism evidence="9 10">
    <name type="scientific">Sapientia aquatica</name>
    <dbReference type="NCBI Taxonomy" id="1549640"/>
    <lineage>
        <taxon>Bacteria</taxon>
        <taxon>Pseudomonadati</taxon>
        <taxon>Pseudomonadota</taxon>
        <taxon>Betaproteobacteria</taxon>
        <taxon>Burkholderiales</taxon>
        <taxon>Oxalobacteraceae</taxon>
        <taxon>Sapientia</taxon>
    </lineage>
</organism>
<keyword evidence="6" id="KW-0472">Membrane</keyword>
<keyword evidence="8" id="KW-0732">Signal</keyword>
<dbReference type="InterPro" id="IPR051906">
    <property type="entry name" value="TolC-like"/>
</dbReference>
<dbReference type="OrthoDB" id="9813458at2"/>